<organism evidence="1 2">
    <name type="scientific">Streptomyces tunisiensis</name>
    <dbReference type="NCBI Taxonomy" id="948699"/>
    <lineage>
        <taxon>Bacteria</taxon>
        <taxon>Bacillati</taxon>
        <taxon>Actinomycetota</taxon>
        <taxon>Actinomycetes</taxon>
        <taxon>Kitasatosporales</taxon>
        <taxon>Streptomycetaceae</taxon>
        <taxon>Streptomyces</taxon>
    </lineage>
</organism>
<evidence type="ECO:0000313" key="1">
    <source>
        <dbReference type="EMBL" id="GAA4153190.1"/>
    </source>
</evidence>
<name>A0ABP7ZD99_9ACTN</name>
<sequence>MLGGDLVVIEAVDRPHVVGSPDPHPVLRRLHAAVQLVERQYSKGALFRPVQQAWSSAPGPHGLGIGGGDAVHDVLRGRAQARRYVIGQLLRISLLDG</sequence>
<evidence type="ECO:0000313" key="2">
    <source>
        <dbReference type="Proteomes" id="UP001501845"/>
    </source>
</evidence>
<gene>
    <name evidence="1" type="ORF">GCM10022285_66630</name>
</gene>
<proteinExistence type="predicted"/>
<dbReference type="EMBL" id="BAABBU010000038">
    <property type="protein sequence ID" value="GAA4153190.1"/>
    <property type="molecule type" value="Genomic_DNA"/>
</dbReference>
<keyword evidence="2" id="KW-1185">Reference proteome</keyword>
<accession>A0ABP7ZD99</accession>
<protein>
    <submittedName>
        <fullName evidence="1">Uncharacterized protein</fullName>
    </submittedName>
</protein>
<dbReference type="Proteomes" id="UP001501845">
    <property type="component" value="Unassembled WGS sequence"/>
</dbReference>
<reference evidence="2" key="1">
    <citation type="journal article" date="2019" name="Int. J. Syst. Evol. Microbiol.">
        <title>The Global Catalogue of Microorganisms (GCM) 10K type strain sequencing project: providing services to taxonomists for standard genome sequencing and annotation.</title>
        <authorList>
            <consortium name="The Broad Institute Genomics Platform"/>
            <consortium name="The Broad Institute Genome Sequencing Center for Infectious Disease"/>
            <person name="Wu L."/>
            <person name="Ma J."/>
        </authorList>
    </citation>
    <scope>NUCLEOTIDE SEQUENCE [LARGE SCALE GENOMIC DNA]</scope>
    <source>
        <strain evidence="2">JCM 17589</strain>
    </source>
</reference>
<comment type="caution">
    <text evidence="1">The sequence shown here is derived from an EMBL/GenBank/DDBJ whole genome shotgun (WGS) entry which is preliminary data.</text>
</comment>